<dbReference type="CDD" id="cd01406">
    <property type="entry name" value="SIR2-like"/>
    <property type="match status" value="1"/>
</dbReference>
<gene>
    <name evidence="1" type="ORF">K1718_18565</name>
</gene>
<dbReference type="EMBL" id="CP120863">
    <property type="protein sequence ID" value="WFE88158.1"/>
    <property type="molecule type" value="Genomic_DNA"/>
</dbReference>
<accession>A0ABY8F631</accession>
<dbReference type="RefSeq" id="WP_265681245.1">
    <property type="nucleotide sequence ID" value="NZ_CP120863.1"/>
</dbReference>
<protein>
    <submittedName>
        <fullName evidence="1">SIR2 family protein</fullName>
    </submittedName>
</protein>
<dbReference type="Pfam" id="PF13289">
    <property type="entry name" value="SIR2_2"/>
    <property type="match status" value="1"/>
</dbReference>
<dbReference type="PIRSF" id="PIRSF033541">
    <property type="entry name" value="ORF25P_Sir2"/>
    <property type="match status" value="1"/>
</dbReference>
<dbReference type="InterPro" id="IPR029035">
    <property type="entry name" value="DHS-like_NAD/FAD-binding_dom"/>
</dbReference>
<evidence type="ECO:0000313" key="2">
    <source>
        <dbReference type="Proteomes" id="UP001209803"/>
    </source>
</evidence>
<keyword evidence="2" id="KW-1185">Reference proteome</keyword>
<dbReference type="SUPFAM" id="SSF52467">
    <property type="entry name" value="DHS-like NAD/FAD-binding domain"/>
    <property type="match status" value="1"/>
</dbReference>
<proteinExistence type="predicted"/>
<evidence type="ECO:0000313" key="1">
    <source>
        <dbReference type="EMBL" id="WFE88158.1"/>
    </source>
</evidence>
<organism evidence="1 2">
    <name type="scientific">Roseibium porphyridii</name>
    <dbReference type="NCBI Taxonomy" id="2866279"/>
    <lineage>
        <taxon>Bacteria</taxon>
        <taxon>Pseudomonadati</taxon>
        <taxon>Pseudomonadota</taxon>
        <taxon>Alphaproteobacteria</taxon>
        <taxon>Hyphomicrobiales</taxon>
        <taxon>Stappiaceae</taxon>
        <taxon>Roseibium</taxon>
    </lineage>
</organism>
<name>A0ABY8F631_9HYPH</name>
<reference evidence="1 2" key="1">
    <citation type="submission" date="2023-03" db="EMBL/GenBank/DDBJ databases">
        <title>Roseibium porphyridii sp. nov. and Roseibium rhodosorbium sp. nov. isolated from marine algae, Porphyridium cruentum and Rhodosorus marinus, respectively.</title>
        <authorList>
            <person name="Lee M.W."/>
            <person name="Choi B.J."/>
            <person name="Lee J.K."/>
            <person name="Choi D.G."/>
            <person name="Baek J.H."/>
            <person name="Bayburt H."/>
            <person name="Kim J.M."/>
            <person name="Han D.M."/>
            <person name="Kim K.H."/>
            <person name="Jeon C.O."/>
        </authorList>
    </citation>
    <scope>NUCLEOTIDE SEQUENCE [LARGE SCALE GENOMIC DNA]</scope>
    <source>
        <strain evidence="1 2">KMA01</strain>
    </source>
</reference>
<sequence>MIDQLKQSVRNKQAILFAGAGVSAVLGAPTWGELINQIGAELGFEADVFRSLSTNYLTLAEYYKIERGSIGPLRSWMDKNWNFPDEKIKSSRVHELIVELDFPIIYTTNYDSNIERAFELQEKKVRKIVDVKDFLFVQSDERQVIKLHGDFQNDDSIVLTETHYFDRLSFESPLDIRLRSDVLARPVLFIGYSLSDINVRILLHKLWQTWNSSPHSAHQPNSYVFLPRPNEIEEKVLARWGVKTLIGEDPDPTKSLEDFLSRLAS</sequence>
<dbReference type="Proteomes" id="UP001209803">
    <property type="component" value="Chromosome"/>
</dbReference>
<dbReference type="InterPro" id="IPR014583">
    <property type="entry name" value="Uncharacterised_Sir2-like"/>
</dbReference>